<dbReference type="EMBL" id="CP015378">
    <property type="protein sequence ID" value="ANC77518.1"/>
    <property type="molecule type" value="Genomic_DNA"/>
</dbReference>
<dbReference type="STRING" id="1221500.ABE65_012205"/>
<dbReference type="InterPro" id="IPR029058">
    <property type="entry name" value="AB_hydrolase_fold"/>
</dbReference>
<dbReference type="InterPro" id="IPR050266">
    <property type="entry name" value="AB_hydrolase_sf"/>
</dbReference>
<keyword evidence="3" id="KW-1185">Reference proteome</keyword>
<feature type="domain" description="AB hydrolase-1" evidence="1">
    <location>
        <begin position="20"/>
        <end position="252"/>
    </location>
</feature>
<organism evidence="2 3">
    <name type="scientific">Fictibacillus phosphorivorans</name>
    <dbReference type="NCBI Taxonomy" id="1221500"/>
    <lineage>
        <taxon>Bacteria</taxon>
        <taxon>Bacillati</taxon>
        <taxon>Bacillota</taxon>
        <taxon>Bacilli</taxon>
        <taxon>Bacillales</taxon>
        <taxon>Fictibacillaceae</taxon>
        <taxon>Fictibacillus</taxon>
    </lineage>
</organism>
<sequence length="268" mass="30898">MLCRVTRGSIFYEVIGEGLPLIILHSMGTDHRSMKAWMEPIFKNKSGYQRVYVDLPAHGYSEIDSTVKSTDDILSNVLEFIDEAFSDKEFALLGSSYGGYLAQGIVHVKRERVKKLALLAPAIHRKERNVPEKVILEKNETLLQVLDEDTRTAFETLMVAQNEVNLTRFLEEVQPGRQLVNRTFLTSNWRENGYFFAQEPFSDVRSLQHPLLLILGKQDHICGFQDYDFLMSKFPHGIQVILDDVGHMLHIEQRKMVQQLIEAWLMNT</sequence>
<dbReference type="AlphaFoldDB" id="A0A160IMF9"/>
<evidence type="ECO:0000259" key="1">
    <source>
        <dbReference type="Pfam" id="PF00561"/>
    </source>
</evidence>
<protein>
    <submittedName>
        <fullName evidence="2">Alpha/beta hydrolase</fullName>
    </submittedName>
</protein>
<dbReference type="SUPFAM" id="SSF53474">
    <property type="entry name" value="alpha/beta-Hydrolases"/>
    <property type="match status" value="1"/>
</dbReference>
<gene>
    <name evidence="2" type="ORF">ABE65_012205</name>
</gene>
<dbReference type="PRINTS" id="PR00111">
    <property type="entry name" value="ABHYDROLASE"/>
</dbReference>
<dbReference type="RefSeq" id="WP_066395258.1">
    <property type="nucleotide sequence ID" value="NZ_CP015378.1"/>
</dbReference>
<dbReference type="PANTHER" id="PTHR43798">
    <property type="entry name" value="MONOACYLGLYCEROL LIPASE"/>
    <property type="match status" value="1"/>
</dbReference>
<accession>A0A160IMF9</accession>
<evidence type="ECO:0000313" key="2">
    <source>
        <dbReference type="EMBL" id="ANC77518.1"/>
    </source>
</evidence>
<dbReference type="GO" id="GO:0016787">
    <property type="term" value="F:hydrolase activity"/>
    <property type="evidence" value="ECO:0007669"/>
    <property type="project" value="UniProtKB-KW"/>
</dbReference>
<keyword evidence="2" id="KW-0378">Hydrolase</keyword>
<dbReference type="Pfam" id="PF00561">
    <property type="entry name" value="Abhydrolase_1"/>
    <property type="match status" value="1"/>
</dbReference>
<dbReference type="Gene3D" id="3.40.50.1820">
    <property type="entry name" value="alpha/beta hydrolase"/>
    <property type="match status" value="1"/>
</dbReference>
<proteinExistence type="predicted"/>
<dbReference type="InterPro" id="IPR000073">
    <property type="entry name" value="AB_hydrolase_1"/>
</dbReference>
<dbReference type="Proteomes" id="UP000076623">
    <property type="component" value="Chromosome"/>
</dbReference>
<dbReference type="KEGG" id="fpn:ABE65_012205"/>
<reference evidence="2 3" key="1">
    <citation type="submission" date="2016-04" db="EMBL/GenBank/DDBJ databases">
        <title>Complete genome sequence of Fictibacillus phosphorivorans G25-29, a strain toxic to nematodes.</title>
        <authorList>
            <person name="Zheng Z."/>
        </authorList>
    </citation>
    <scope>NUCLEOTIDE SEQUENCE [LARGE SCALE GENOMIC DNA]</scope>
    <source>
        <strain evidence="2 3">G25-29</strain>
    </source>
</reference>
<dbReference type="PANTHER" id="PTHR43798:SF6">
    <property type="entry name" value="HYDROLASE, PUTATIVE (AFU_ORTHOLOGUE AFUA_4G13070)-RELATED"/>
    <property type="match status" value="1"/>
</dbReference>
<name>A0A160IMF9_9BACL</name>
<evidence type="ECO:0000313" key="3">
    <source>
        <dbReference type="Proteomes" id="UP000076623"/>
    </source>
</evidence>